<dbReference type="AlphaFoldDB" id="A0A0E9SYB9"/>
<protein>
    <submittedName>
        <fullName evidence="1">Uncharacterized protein</fullName>
    </submittedName>
</protein>
<sequence>MKMDMKVVCGFIRQEAHSVMHTQAVGSVLCVCVCVCAHACVCVCVYST</sequence>
<proteinExistence type="predicted"/>
<accession>A0A0E9SYB9</accession>
<organism evidence="1">
    <name type="scientific">Anguilla anguilla</name>
    <name type="common">European freshwater eel</name>
    <name type="synonym">Muraena anguilla</name>
    <dbReference type="NCBI Taxonomy" id="7936"/>
    <lineage>
        <taxon>Eukaryota</taxon>
        <taxon>Metazoa</taxon>
        <taxon>Chordata</taxon>
        <taxon>Craniata</taxon>
        <taxon>Vertebrata</taxon>
        <taxon>Euteleostomi</taxon>
        <taxon>Actinopterygii</taxon>
        <taxon>Neopterygii</taxon>
        <taxon>Teleostei</taxon>
        <taxon>Anguilliformes</taxon>
        <taxon>Anguillidae</taxon>
        <taxon>Anguilla</taxon>
    </lineage>
</organism>
<name>A0A0E9SYB9_ANGAN</name>
<reference evidence="1" key="2">
    <citation type="journal article" date="2015" name="Fish Shellfish Immunol.">
        <title>Early steps in the European eel (Anguilla anguilla)-Vibrio vulnificus interaction in the gills: Role of the RtxA13 toxin.</title>
        <authorList>
            <person name="Callol A."/>
            <person name="Pajuelo D."/>
            <person name="Ebbesson L."/>
            <person name="Teles M."/>
            <person name="MacKenzie S."/>
            <person name="Amaro C."/>
        </authorList>
    </citation>
    <scope>NUCLEOTIDE SEQUENCE</scope>
</reference>
<evidence type="ECO:0000313" key="1">
    <source>
        <dbReference type="EMBL" id="JAH45533.1"/>
    </source>
</evidence>
<dbReference type="EMBL" id="GBXM01063044">
    <property type="protein sequence ID" value="JAH45533.1"/>
    <property type="molecule type" value="Transcribed_RNA"/>
</dbReference>
<reference evidence="1" key="1">
    <citation type="submission" date="2014-11" db="EMBL/GenBank/DDBJ databases">
        <authorList>
            <person name="Amaro Gonzalez C."/>
        </authorList>
    </citation>
    <scope>NUCLEOTIDE SEQUENCE</scope>
</reference>